<evidence type="ECO:0000313" key="3">
    <source>
        <dbReference type="Proteomes" id="UP000234560"/>
    </source>
</evidence>
<dbReference type="EMBL" id="CP136958">
    <property type="protein sequence ID" value="WOT02670.1"/>
    <property type="molecule type" value="Genomic_DNA"/>
</dbReference>
<dbReference type="RefSeq" id="WP_016458032.1">
    <property type="nucleotide sequence ID" value="NZ_CAMIHY010000050.1"/>
</dbReference>
<dbReference type="Proteomes" id="UP000234560">
    <property type="component" value="Chromosome"/>
</dbReference>
<feature type="transmembrane region" description="Helical" evidence="1">
    <location>
        <begin position="58"/>
        <end position="75"/>
    </location>
</feature>
<accession>A0AAF0YY33</accession>
<keyword evidence="1" id="KW-0812">Transmembrane</keyword>
<evidence type="ECO:0000256" key="1">
    <source>
        <dbReference type="SAM" id="Phobius"/>
    </source>
</evidence>
<reference evidence="2" key="1">
    <citation type="submission" date="2017-12" db="EMBL/GenBank/DDBJ databases">
        <authorList>
            <person name="Thomas-White K."/>
            <person name="Wolfe A.J."/>
        </authorList>
    </citation>
    <scope>NUCLEOTIDE SEQUENCE</scope>
    <source>
        <strain evidence="2">UMB0763</strain>
    </source>
</reference>
<protein>
    <submittedName>
        <fullName evidence="2">Uncharacterized protein</fullName>
    </submittedName>
</protein>
<evidence type="ECO:0000313" key="2">
    <source>
        <dbReference type="EMBL" id="WOT02670.1"/>
    </source>
</evidence>
<sequence length="206" mass="22561">MSVTTLQRTVYRRFSPIEALKISWDRFACDLWCWALPFVLYCGLAVLIGARLQFGNKYLFATVVSVLMGIWHGIVADASVRAWRGEKAAYFYPRHLRPALAAAVMWTASSLMSIFSPLLGLVIPLFFAVGVSAVAVDGRCSSFFTEPVRMIRAVPLRMVMLVLLAGSLAIIGVFALFIGSAITYPLAVMLLTAGLFLSRGEEDAGD</sequence>
<dbReference type="AlphaFoldDB" id="A0AAF0YY33"/>
<reference evidence="2" key="2">
    <citation type="submission" date="2023-10" db="EMBL/GenBank/DDBJ databases">
        <authorList>
            <person name="Choi B."/>
        </authorList>
    </citation>
    <scope>NUCLEOTIDE SEQUENCE</scope>
    <source>
        <strain evidence="2">UMB0763</strain>
    </source>
</reference>
<gene>
    <name evidence="2" type="ORF">CYJ47_02530</name>
</gene>
<feature type="transmembrane region" description="Helical" evidence="1">
    <location>
        <begin position="121"/>
        <end position="138"/>
    </location>
</feature>
<dbReference type="KEGG" id="cpyr:CYJ47_02530"/>
<keyword evidence="1" id="KW-0472">Membrane</keyword>
<proteinExistence type="predicted"/>
<keyword evidence="1" id="KW-1133">Transmembrane helix</keyword>
<organism evidence="2 3">
    <name type="scientific">Corynebacterium pyruviciproducens</name>
    <dbReference type="NCBI Taxonomy" id="598660"/>
    <lineage>
        <taxon>Bacteria</taxon>
        <taxon>Bacillati</taxon>
        <taxon>Actinomycetota</taxon>
        <taxon>Actinomycetes</taxon>
        <taxon>Mycobacteriales</taxon>
        <taxon>Corynebacteriaceae</taxon>
        <taxon>Corynebacterium</taxon>
    </lineage>
</organism>
<feature type="transmembrane region" description="Helical" evidence="1">
    <location>
        <begin position="31"/>
        <end position="52"/>
    </location>
</feature>
<name>A0AAF0YY33_9CORY</name>
<feature type="transmembrane region" description="Helical" evidence="1">
    <location>
        <begin position="159"/>
        <end position="182"/>
    </location>
</feature>